<evidence type="ECO:0000313" key="2">
    <source>
        <dbReference type="Proteomes" id="UP000248544"/>
    </source>
</evidence>
<name>A0A2W2GMG7_9ACTN</name>
<dbReference type="Proteomes" id="UP000248544">
    <property type="component" value="Unassembled WGS sequence"/>
</dbReference>
<gene>
    <name evidence="1" type="ORF">C1I98_21625</name>
</gene>
<accession>A0A2W2GMG7</accession>
<sequence>MKFVDLKVSSTKASFDIKHWAKNPYCITGAIKYNLKVALYRDGRFSVSGERRKAPHHEAYLIHDYYVTNPPLFVIMKKNKGFHCLTGILCRKEKLRASGRWRP</sequence>
<organism evidence="1 2">
    <name type="scientific">Spongiactinospora gelatinilytica</name>
    <dbReference type="NCBI Taxonomy" id="2666298"/>
    <lineage>
        <taxon>Bacteria</taxon>
        <taxon>Bacillati</taxon>
        <taxon>Actinomycetota</taxon>
        <taxon>Actinomycetes</taxon>
        <taxon>Streptosporangiales</taxon>
        <taxon>Streptosporangiaceae</taxon>
        <taxon>Spongiactinospora</taxon>
    </lineage>
</organism>
<keyword evidence="2" id="KW-1185">Reference proteome</keyword>
<reference evidence="1 2" key="1">
    <citation type="submission" date="2018-01" db="EMBL/GenBank/DDBJ databases">
        <title>Draft genome sequence of Sphaerisporangium sp. 7K107.</title>
        <authorList>
            <person name="Sahin N."/>
            <person name="Saygin H."/>
            <person name="Ay H."/>
        </authorList>
    </citation>
    <scope>NUCLEOTIDE SEQUENCE [LARGE SCALE GENOMIC DNA]</scope>
    <source>
        <strain evidence="1 2">7K107</strain>
    </source>
</reference>
<dbReference type="EMBL" id="POUA01000177">
    <property type="protein sequence ID" value="PZG41225.1"/>
    <property type="molecule type" value="Genomic_DNA"/>
</dbReference>
<comment type="caution">
    <text evidence="1">The sequence shown here is derived from an EMBL/GenBank/DDBJ whole genome shotgun (WGS) entry which is preliminary data.</text>
</comment>
<dbReference type="AlphaFoldDB" id="A0A2W2GMG7"/>
<proteinExistence type="predicted"/>
<evidence type="ECO:0000313" key="1">
    <source>
        <dbReference type="EMBL" id="PZG41225.1"/>
    </source>
</evidence>
<protein>
    <submittedName>
        <fullName evidence="1">Uncharacterized protein</fullName>
    </submittedName>
</protein>